<evidence type="ECO:0008006" key="3">
    <source>
        <dbReference type="Google" id="ProtNLM"/>
    </source>
</evidence>
<dbReference type="EMBL" id="AZEG01000029">
    <property type="protein sequence ID" value="KRL36427.1"/>
    <property type="molecule type" value="Genomic_DNA"/>
</dbReference>
<dbReference type="InterPro" id="IPR010282">
    <property type="entry name" value="Uncharacterised_HutD/Ves"/>
</dbReference>
<name>A0A0R1Q5E9_9LACO</name>
<dbReference type="PANTHER" id="PTHR37943">
    <property type="entry name" value="PROTEIN VES"/>
    <property type="match status" value="1"/>
</dbReference>
<dbReference type="Gene3D" id="2.60.120.10">
    <property type="entry name" value="Jelly Rolls"/>
    <property type="match status" value="1"/>
</dbReference>
<dbReference type="PANTHER" id="PTHR37943:SF1">
    <property type="entry name" value="PROTEIN VES"/>
    <property type="match status" value="1"/>
</dbReference>
<reference evidence="1 2" key="1">
    <citation type="journal article" date="2015" name="Genome Announc.">
        <title>Expanding the biotechnology potential of lactobacilli through comparative genomics of 213 strains and associated genera.</title>
        <authorList>
            <person name="Sun Z."/>
            <person name="Harris H.M."/>
            <person name="McCann A."/>
            <person name="Guo C."/>
            <person name="Argimon S."/>
            <person name="Zhang W."/>
            <person name="Yang X."/>
            <person name="Jeffery I.B."/>
            <person name="Cooney J.C."/>
            <person name="Kagawa T.F."/>
            <person name="Liu W."/>
            <person name="Song Y."/>
            <person name="Salvetti E."/>
            <person name="Wrobel A."/>
            <person name="Rasinkangas P."/>
            <person name="Parkhill J."/>
            <person name="Rea M.C."/>
            <person name="O'Sullivan O."/>
            <person name="Ritari J."/>
            <person name="Douillard F.P."/>
            <person name="Paul Ross R."/>
            <person name="Yang R."/>
            <person name="Briner A.E."/>
            <person name="Felis G.E."/>
            <person name="de Vos W.M."/>
            <person name="Barrangou R."/>
            <person name="Klaenhammer T.R."/>
            <person name="Caufield P.W."/>
            <person name="Cui Y."/>
            <person name="Zhang H."/>
            <person name="O'Toole P.W."/>
        </authorList>
    </citation>
    <scope>NUCLEOTIDE SEQUENCE [LARGE SCALE GENOMIC DNA]</scope>
    <source>
        <strain evidence="1 2">DSM 19971</strain>
    </source>
</reference>
<proteinExistence type="predicted"/>
<organism evidence="1 2">
    <name type="scientific">Liquorilactobacillus uvarum DSM 19971</name>
    <dbReference type="NCBI Taxonomy" id="1423812"/>
    <lineage>
        <taxon>Bacteria</taxon>
        <taxon>Bacillati</taxon>
        <taxon>Bacillota</taxon>
        <taxon>Bacilli</taxon>
        <taxon>Lactobacillales</taxon>
        <taxon>Lactobacillaceae</taxon>
        <taxon>Liquorilactobacillus</taxon>
    </lineage>
</organism>
<dbReference type="InterPro" id="IPR011051">
    <property type="entry name" value="RmlC_Cupin_sf"/>
</dbReference>
<keyword evidence="2" id="KW-1185">Reference proteome</keyword>
<dbReference type="RefSeq" id="WP_057738369.1">
    <property type="nucleotide sequence ID" value="NZ_AZEG01000029.1"/>
</dbReference>
<dbReference type="AlphaFoldDB" id="A0A0R1Q5E9"/>
<accession>A0A0R1Q5E9</accession>
<dbReference type="Proteomes" id="UP000051155">
    <property type="component" value="Unassembled WGS sequence"/>
</dbReference>
<evidence type="ECO:0000313" key="2">
    <source>
        <dbReference type="Proteomes" id="UP000051155"/>
    </source>
</evidence>
<evidence type="ECO:0000313" key="1">
    <source>
        <dbReference type="EMBL" id="KRL36427.1"/>
    </source>
</evidence>
<dbReference type="STRING" id="1423812.FD20_GL001280"/>
<dbReference type="PATRIC" id="fig|1423812.3.peg.1365"/>
<protein>
    <recommendedName>
        <fullName evidence="3">HutD-family protein</fullName>
    </recommendedName>
</protein>
<comment type="caution">
    <text evidence="1">The sequence shown here is derived from an EMBL/GenBank/DDBJ whole genome shotgun (WGS) entry which is preliminary data.</text>
</comment>
<sequence length="193" mass="21685">MLLKRAENCQTTQWSGGKTTELYIFPEKSSYLEKNFDFRFSFATVDVKLSKFTSLPGYKRILMPLSNSIELNNGKQDTTIQVGNAYEFDGGTPIESKGISTDVNVMLNHEFNGQISLIEEENKVVKTSMDYIGVFNLGSEIELELKNEKLVLFPKDCVIIDNANGENLNVNLNVVGDVKRIILFEVKKGDEAV</sequence>
<gene>
    <name evidence="1" type="ORF">FD20_GL001280</name>
</gene>
<dbReference type="InterPro" id="IPR014710">
    <property type="entry name" value="RmlC-like_jellyroll"/>
</dbReference>
<dbReference type="Pfam" id="PF05962">
    <property type="entry name" value="HutD"/>
    <property type="match status" value="1"/>
</dbReference>
<dbReference type="SUPFAM" id="SSF51182">
    <property type="entry name" value="RmlC-like cupins"/>
    <property type="match status" value="1"/>
</dbReference>